<evidence type="ECO:0000256" key="2">
    <source>
        <dbReference type="SAM" id="SignalP"/>
    </source>
</evidence>
<dbReference type="EMBL" id="CAJGYM010000108">
    <property type="protein sequence ID" value="CAD6197904.1"/>
    <property type="molecule type" value="Genomic_DNA"/>
</dbReference>
<evidence type="ECO:0000256" key="1">
    <source>
        <dbReference type="SAM" id="Coils"/>
    </source>
</evidence>
<name>A0A8S1HSM8_9PELO</name>
<evidence type="ECO:0000313" key="4">
    <source>
        <dbReference type="Proteomes" id="UP000835052"/>
    </source>
</evidence>
<accession>A0A8S1HSM8</accession>
<reference evidence="3" key="1">
    <citation type="submission" date="2020-10" db="EMBL/GenBank/DDBJ databases">
        <authorList>
            <person name="Kikuchi T."/>
        </authorList>
    </citation>
    <scope>NUCLEOTIDE SEQUENCE</scope>
    <source>
        <strain evidence="3">NKZ352</strain>
    </source>
</reference>
<feature type="chain" id="PRO_5035884577" evidence="2">
    <location>
        <begin position="21"/>
        <end position="238"/>
    </location>
</feature>
<sequence length="238" mass="25375">MTELRNMLLWALVFVVQVLAEEKEKPTIEAQLDPSIYLRAGGDSMRPSMGLYPQQQAGMMMPSSFSFNCRCTSRTPNANAPPPIDANQMAQQQIIQLQEQVRRQQEIINRQAANRNGGVETLAQLLQAAQSLDCTCSSDPSSTSGNLYGSNANTLGVGNGLNNGFGQNGAGQVGLNSQFGTLGNSPSGLGGGSSMMGMQGFPNSGAFGFPGQLRGLPLASFDNQLRPLVEVPYASRFH</sequence>
<evidence type="ECO:0000313" key="3">
    <source>
        <dbReference type="EMBL" id="CAD6197904.1"/>
    </source>
</evidence>
<feature type="coiled-coil region" evidence="1">
    <location>
        <begin position="87"/>
        <end position="114"/>
    </location>
</feature>
<protein>
    <submittedName>
        <fullName evidence="3">Uncharacterized protein</fullName>
    </submittedName>
</protein>
<dbReference type="Proteomes" id="UP000835052">
    <property type="component" value="Unassembled WGS sequence"/>
</dbReference>
<feature type="signal peptide" evidence="2">
    <location>
        <begin position="1"/>
        <end position="20"/>
    </location>
</feature>
<proteinExistence type="predicted"/>
<gene>
    <name evidence="3" type="ORF">CAUJ_LOCUS13811</name>
</gene>
<keyword evidence="4" id="KW-1185">Reference proteome</keyword>
<comment type="caution">
    <text evidence="3">The sequence shown here is derived from an EMBL/GenBank/DDBJ whole genome shotgun (WGS) entry which is preliminary data.</text>
</comment>
<keyword evidence="2" id="KW-0732">Signal</keyword>
<organism evidence="3 4">
    <name type="scientific">Caenorhabditis auriculariae</name>
    <dbReference type="NCBI Taxonomy" id="2777116"/>
    <lineage>
        <taxon>Eukaryota</taxon>
        <taxon>Metazoa</taxon>
        <taxon>Ecdysozoa</taxon>
        <taxon>Nematoda</taxon>
        <taxon>Chromadorea</taxon>
        <taxon>Rhabditida</taxon>
        <taxon>Rhabditina</taxon>
        <taxon>Rhabditomorpha</taxon>
        <taxon>Rhabditoidea</taxon>
        <taxon>Rhabditidae</taxon>
        <taxon>Peloderinae</taxon>
        <taxon>Caenorhabditis</taxon>
    </lineage>
</organism>
<dbReference type="AlphaFoldDB" id="A0A8S1HSM8"/>
<keyword evidence="1" id="KW-0175">Coiled coil</keyword>